<dbReference type="KEGG" id="bid:Bind_0710"/>
<keyword evidence="7 12" id="KW-0997">Cell inner membrane</keyword>
<dbReference type="AlphaFoldDB" id="B2IGH8"/>
<organism evidence="13 14">
    <name type="scientific">Beijerinckia indica subsp. indica (strain ATCC 9039 / DSM 1715 / NCIMB 8712)</name>
    <dbReference type="NCBI Taxonomy" id="395963"/>
    <lineage>
        <taxon>Bacteria</taxon>
        <taxon>Pseudomonadati</taxon>
        <taxon>Pseudomonadota</taxon>
        <taxon>Alphaproteobacteria</taxon>
        <taxon>Hyphomicrobiales</taxon>
        <taxon>Beijerinckiaceae</taxon>
        <taxon>Beijerinckia</taxon>
    </lineage>
</organism>
<evidence type="ECO:0000313" key="14">
    <source>
        <dbReference type="Proteomes" id="UP000001695"/>
    </source>
</evidence>
<evidence type="ECO:0000313" key="13">
    <source>
        <dbReference type="EMBL" id="ACB94360.1"/>
    </source>
</evidence>
<feature type="transmembrane region" description="Helical" evidence="12">
    <location>
        <begin position="6"/>
        <end position="29"/>
    </location>
</feature>
<sequence>MMDDPNSSYVIAAYGFGLLIILGMILAIWRDYRQLKQKLAAFGGKASGRGFGQDQE</sequence>
<evidence type="ECO:0000256" key="7">
    <source>
        <dbReference type="ARBA" id="ARBA00022519"/>
    </source>
</evidence>
<evidence type="ECO:0000256" key="9">
    <source>
        <dbReference type="ARBA" id="ARBA00022748"/>
    </source>
</evidence>
<dbReference type="GO" id="GO:0015886">
    <property type="term" value="P:heme transport"/>
    <property type="evidence" value="ECO:0007669"/>
    <property type="project" value="InterPro"/>
</dbReference>
<reference evidence="13 14" key="2">
    <citation type="journal article" date="2010" name="J. Bacteriol.">
        <title>Complete genome sequence of Beijerinckia indica subsp. indica.</title>
        <authorList>
            <person name="Tamas I."/>
            <person name="Dedysh S.N."/>
            <person name="Liesack W."/>
            <person name="Stott M.B."/>
            <person name="Alam M."/>
            <person name="Murrell J.C."/>
            <person name="Dunfield P.F."/>
        </authorList>
    </citation>
    <scope>NUCLEOTIDE SEQUENCE [LARGE SCALE GENOMIC DNA]</scope>
    <source>
        <strain evidence="14">ATCC 9039 / DSM 1715 / NCIMB 8712</strain>
    </source>
</reference>
<comment type="similarity">
    <text evidence="3 12">Belongs to the CcmD/CycX/HelD family.</text>
</comment>
<protein>
    <recommendedName>
        <fullName evidence="4 12">Heme exporter protein D</fullName>
    </recommendedName>
</protein>
<dbReference type="GO" id="GO:0017004">
    <property type="term" value="P:cytochrome complex assembly"/>
    <property type="evidence" value="ECO:0007669"/>
    <property type="project" value="UniProtKB-KW"/>
</dbReference>
<dbReference type="GO" id="GO:0005886">
    <property type="term" value="C:plasma membrane"/>
    <property type="evidence" value="ECO:0007669"/>
    <property type="project" value="UniProtKB-SubCell"/>
</dbReference>
<dbReference type="InterPro" id="IPR007078">
    <property type="entry name" value="Haem_export_protD_CcmD"/>
</dbReference>
<evidence type="ECO:0000256" key="3">
    <source>
        <dbReference type="ARBA" id="ARBA00008741"/>
    </source>
</evidence>
<comment type="subcellular location">
    <subcellularLocation>
        <location evidence="2 12">Cell inner membrane</location>
        <topology evidence="2 12">Single-pass membrane protein</topology>
    </subcellularLocation>
</comment>
<evidence type="ECO:0000256" key="10">
    <source>
        <dbReference type="ARBA" id="ARBA00022989"/>
    </source>
</evidence>
<name>B2IGH8_BEII9</name>
<keyword evidence="6 12" id="KW-1003">Cell membrane</keyword>
<evidence type="ECO:0000256" key="4">
    <source>
        <dbReference type="ARBA" id="ARBA00016461"/>
    </source>
</evidence>
<gene>
    <name evidence="13" type="ordered locus">Bind_0710</name>
</gene>
<evidence type="ECO:0000256" key="5">
    <source>
        <dbReference type="ARBA" id="ARBA00022448"/>
    </source>
</evidence>
<evidence type="ECO:0000256" key="8">
    <source>
        <dbReference type="ARBA" id="ARBA00022692"/>
    </source>
</evidence>
<dbReference type="STRING" id="395963.Bind_0710"/>
<dbReference type="Proteomes" id="UP000001695">
    <property type="component" value="Chromosome"/>
</dbReference>
<keyword evidence="9 12" id="KW-0201">Cytochrome c-type biogenesis</keyword>
<dbReference type="HOGENOM" id="CLU_3004882_0_0_5"/>
<keyword evidence="11 12" id="KW-0472">Membrane</keyword>
<dbReference type="RefSeq" id="WP_012383717.1">
    <property type="nucleotide sequence ID" value="NC_010581.1"/>
</dbReference>
<dbReference type="NCBIfam" id="TIGR03141">
    <property type="entry name" value="cytochro_ccmD"/>
    <property type="match status" value="1"/>
</dbReference>
<evidence type="ECO:0000256" key="2">
    <source>
        <dbReference type="ARBA" id="ARBA00004377"/>
    </source>
</evidence>
<reference evidence="14" key="1">
    <citation type="submission" date="2008-03" db="EMBL/GenBank/DDBJ databases">
        <title>Complete sequence of chromosome of Beijerinckia indica subsp. indica ATCC 9039.</title>
        <authorList>
            <consortium name="US DOE Joint Genome Institute"/>
            <person name="Copeland A."/>
            <person name="Lucas S."/>
            <person name="Lapidus A."/>
            <person name="Glavina del Rio T."/>
            <person name="Dalin E."/>
            <person name="Tice H."/>
            <person name="Bruce D."/>
            <person name="Goodwin L."/>
            <person name="Pitluck S."/>
            <person name="LaButti K."/>
            <person name="Schmutz J."/>
            <person name="Larimer F."/>
            <person name="Land M."/>
            <person name="Hauser L."/>
            <person name="Kyrpides N."/>
            <person name="Mikhailova N."/>
            <person name="Dunfield P.F."/>
            <person name="Dedysh S.N."/>
            <person name="Liesack W."/>
            <person name="Saw J.H."/>
            <person name="Alam M."/>
            <person name="Chen Y."/>
            <person name="Murrell J.C."/>
            <person name="Richardson P."/>
        </authorList>
    </citation>
    <scope>NUCLEOTIDE SEQUENCE [LARGE SCALE GENOMIC DNA]</scope>
    <source>
        <strain evidence="14">ATCC 9039 / DSM 1715 / NCIMB 8712</strain>
    </source>
</reference>
<accession>B2IGH8</accession>
<dbReference type="EMBL" id="CP001016">
    <property type="protein sequence ID" value="ACB94360.1"/>
    <property type="molecule type" value="Genomic_DNA"/>
</dbReference>
<comment type="function">
    <text evidence="1 12">Required for the export of heme to the periplasm for the biogenesis of c-type cytochromes.</text>
</comment>
<evidence type="ECO:0000256" key="6">
    <source>
        <dbReference type="ARBA" id="ARBA00022475"/>
    </source>
</evidence>
<evidence type="ECO:0000256" key="11">
    <source>
        <dbReference type="ARBA" id="ARBA00023136"/>
    </source>
</evidence>
<keyword evidence="10 12" id="KW-1133">Transmembrane helix</keyword>
<proteinExistence type="inferred from homology"/>
<keyword evidence="8 12" id="KW-0812">Transmembrane</keyword>
<keyword evidence="5 12" id="KW-0813">Transport</keyword>
<evidence type="ECO:0000256" key="1">
    <source>
        <dbReference type="ARBA" id="ARBA00002442"/>
    </source>
</evidence>
<keyword evidence="14" id="KW-1185">Reference proteome</keyword>
<dbReference type="Pfam" id="PF04995">
    <property type="entry name" value="CcmD"/>
    <property type="match status" value="1"/>
</dbReference>
<evidence type="ECO:0000256" key="12">
    <source>
        <dbReference type="RuleBase" id="RU363101"/>
    </source>
</evidence>